<dbReference type="InterPro" id="IPR057326">
    <property type="entry name" value="KR_dom"/>
</dbReference>
<name>A0ABV1FIK1_9FIRM</name>
<protein>
    <submittedName>
        <fullName evidence="4">SDR family oxidoreductase</fullName>
    </submittedName>
</protein>
<proteinExistence type="inferred from homology"/>
<dbReference type="PANTHER" id="PTHR43639">
    <property type="entry name" value="OXIDOREDUCTASE, SHORT-CHAIN DEHYDROGENASE/REDUCTASE FAMILY (AFU_ORTHOLOGUE AFUA_5G02870)"/>
    <property type="match status" value="1"/>
</dbReference>
<sequence>MGRLEGKAALITGSSSGIGYETAKLFAAEGALVMVMGRNAERCEAVVKEIREKGGKAEYTLCDLYAEDAPEVLLKRMKEVFGGIDILVNNAAWWKGQPFLETNRADFRKGFSDYIESVYFLSQAVSQDMIDEKKKGKIIHIASTAAYYGERGMSVYCAAKAAVVNLTRAMALELGPHEIYVNAVAPGTTVTNNEKRPAHVLESFRLMGALPELNTAEKIAPAVLFLASGESDGITGETLAVDGGCVQIRMPEKLYESPILL</sequence>
<dbReference type="Proteomes" id="UP001438008">
    <property type="component" value="Unassembled WGS sequence"/>
</dbReference>
<comment type="caution">
    <text evidence="4">The sequence shown here is derived from an EMBL/GenBank/DDBJ whole genome shotgun (WGS) entry which is preliminary data.</text>
</comment>
<evidence type="ECO:0000313" key="5">
    <source>
        <dbReference type="Proteomes" id="UP001438008"/>
    </source>
</evidence>
<evidence type="ECO:0000313" key="4">
    <source>
        <dbReference type="EMBL" id="MEQ2472894.1"/>
    </source>
</evidence>
<gene>
    <name evidence="4" type="ORF">WMO29_10405</name>
</gene>
<organism evidence="4 5">
    <name type="scientific">Laedolimicola intestinihominis</name>
    <dbReference type="NCBI Taxonomy" id="3133166"/>
    <lineage>
        <taxon>Bacteria</taxon>
        <taxon>Bacillati</taxon>
        <taxon>Bacillota</taxon>
        <taxon>Clostridia</taxon>
        <taxon>Lachnospirales</taxon>
        <taxon>Lachnospiraceae</taxon>
        <taxon>Laedolimicola</taxon>
    </lineage>
</organism>
<dbReference type="RefSeq" id="WP_178039342.1">
    <property type="nucleotide sequence ID" value="NZ_JBBMFE010000009.1"/>
</dbReference>
<dbReference type="InterPro" id="IPR036291">
    <property type="entry name" value="NAD(P)-bd_dom_sf"/>
</dbReference>
<dbReference type="PANTHER" id="PTHR43639:SF1">
    <property type="entry name" value="SHORT-CHAIN DEHYDROGENASE_REDUCTASE FAMILY PROTEIN"/>
    <property type="match status" value="1"/>
</dbReference>
<comment type="similarity">
    <text evidence="1">Belongs to the short-chain dehydrogenases/reductases (SDR) family.</text>
</comment>
<dbReference type="InterPro" id="IPR002347">
    <property type="entry name" value="SDR_fam"/>
</dbReference>
<evidence type="ECO:0000256" key="1">
    <source>
        <dbReference type="ARBA" id="ARBA00006484"/>
    </source>
</evidence>
<dbReference type="Pfam" id="PF13561">
    <property type="entry name" value="adh_short_C2"/>
    <property type="match status" value="1"/>
</dbReference>
<feature type="domain" description="Ketoreductase" evidence="3">
    <location>
        <begin position="7"/>
        <end position="203"/>
    </location>
</feature>
<accession>A0ABV1FIK1</accession>
<dbReference type="PRINTS" id="PR00081">
    <property type="entry name" value="GDHRDH"/>
</dbReference>
<dbReference type="EMBL" id="JBBMFE010000009">
    <property type="protein sequence ID" value="MEQ2472894.1"/>
    <property type="molecule type" value="Genomic_DNA"/>
</dbReference>
<keyword evidence="5" id="KW-1185">Reference proteome</keyword>
<evidence type="ECO:0000256" key="2">
    <source>
        <dbReference type="ARBA" id="ARBA00023002"/>
    </source>
</evidence>
<dbReference type="SMART" id="SM00822">
    <property type="entry name" value="PKS_KR"/>
    <property type="match status" value="1"/>
</dbReference>
<dbReference type="PROSITE" id="PS00061">
    <property type="entry name" value="ADH_SHORT"/>
    <property type="match status" value="1"/>
</dbReference>
<keyword evidence="2" id="KW-0560">Oxidoreductase</keyword>
<dbReference type="SUPFAM" id="SSF51735">
    <property type="entry name" value="NAD(P)-binding Rossmann-fold domains"/>
    <property type="match status" value="1"/>
</dbReference>
<reference evidence="4 5" key="1">
    <citation type="submission" date="2024-03" db="EMBL/GenBank/DDBJ databases">
        <title>Human intestinal bacterial collection.</title>
        <authorList>
            <person name="Pauvert C."/>
            <person name="Hitch T.C.A."/>
            <person name="Clavel T."/>
        </authorList>
    </citation>
    <scope>NUCLEOTIDE SEQUENCE [LARGE SCALE GENOMIC DNA]</scope>
    <source>
        <strain evidence="4 5">CLA-AA-H132</strain>
    </source>
</reference>
<dbReference type="InterPro" id="IPR020904">
    <property type="entry name" value="Sc_DH/Rdtase_CS"/>
</dbReference>
<dbReference type="PRINTS" id="PR00080">
    <property type="entry name" value="SDRFAMILY"/>
</dbReference>
<dbReference type="CDD" id="cd05233">
    <property type="entry name" value="SDR_c"/>
    <property type="match status" value="1"/>
</dbReference>
<dbReference type="Gene3D" id="3.40.50.720">
    <property type="entry name" value="NAD(P)-binding Rossmann-like Domain"/>
    <property type="match status" value="1"/>
</dbReference>
<evidence type="ECO:0000259" key="3">
    <source>
        <dbReference type="SMART" id="SM00822"/>
    </source>
</evidence>